<proteinExistence type="predicted"/>
<feature type="region of interest" description="Disordered" evidence="1">
    <location>
        <begin position="1"/>
        <end position="25"/>
    </location>
</feature>
<gene>
    <name evidence="2" type="ORF">C943_03651</name>
</gene>
<evidence type="ECO:0000313" key="3">
    <source>
        <dbReference type="Proteomes" id="UP000010953"/>
    </source>
</evidence>
<organism evidence="2 3">
    <name type="scientific">Mariniradius saccharolyticus AK6</name>
    <dbReference type="NCBI Taxonomy" id="1239962"/>
    <lineage>
        <taxon>Bacteria</taxon>
        <taxon>Pseudomonadati</taxon>
        <taxon>Bacteroidota</taxon>
        <taxon>Cytophagia</taxon>
        <taxon>Cytophagales</taxon>
        <taxon>Cyclobacteriaceae</taxon>
        <taxon>Mariniradius</taxon>
    </lineage>
</organism>
<evidence type="ECO:0000256" key="1">
    <source>
        <dbReference type="SAM" id="MobiDB-lite"/>
    </source>
</evidence>
<dbReference type="InParanoid" id="M7Y129"/>
<feature type="compositionally biased region" description="Basic and acidic residues" evidence="1">
    <location>
        <begin position="12"/>
        <end position="25"/>
    </location>
</feature>
<dbReference type="Proteomes" id="UP000010953">
    <property type="component" value="Unassembled WGS sequence"/>
</dbReference>
<dbReference type="EMBL" id="AMZY02000006">
    <property type="protein sequence ID" value="EMS34432.1"/>
    <property type="molecule type" value="Genomic_DNA"/>
</dbReference>
<sequence length="38" mass="4446">MVEKIVSNETSDPDHQKSEDLEKQEMIVRQNRTCLISN</sequence>
<evidence type="ECO:0000313" key="2">
    <source>
        <dbReference type="EMBL" id="EMS34432.1"/>
    </source>
</evidence>
<name>M7Y129_9BACT</name>
<comment type="caution">
    <text evidence="2">The sequence shown here is derived from an EMBL/GenBank/DDBJ whole genome shotgun (WGS) entry which is preliminary data.</text>
</comment>
<protein>
    <submittedName>
        <fullName evidence="2">Uncharacterized protein</fullName>
    </submittedName>
</protein>
<dbReference type="AlphaFoldDB" id="M7Y129"/>
<keyword evidence="3" id="KW-1185">Reference proteome</keyword>
<reference evidence="2" key="1">
    <citation type="submission" date="2013-01" db="EMBL/GenBank/DDBJ databases">
        <title>Genome assembly of Mariniradius saccharolyticus AK6.</title>
        <authorList>
            <person name="Vaidya B."/>
            <person name="Khatri I."/>
            <person name="Tanuku N.R.S."/>
            <person name="Subramanian S."/>
            <person name="Pinnaka A."/>
        </authorList>
    </citation>
    <scope>NUCLEOTIDE SEQUENCE [LARGE SCALE GENOMIC DNA]</scope>
    <source>
        <strain evidence="2">AK6</strain>
    </source>
</reference>
<accession>M7Y129</accession>